<comment type="caution">
    <text evidence="1">The sequence shown here is derived from an EMBL/GenBank/DDBJ whole genome shotgun (WGS) entry which is preliminary data.</text>
</comment>
<protein>
    <submittedName>
        <fullName evidence="1">Fungal-specific transcription factor domain-containing protein</fullName>
    </submittedName>
</protein>
<dbReference type="EMBL" id="MU971411">
    <property type="protein sequence ID" value="KAK9235565.1"/>
    <property type="molecule type" value="Genomic_DNA"/>
</dbReference>
<gene>
    <name evidence="1" type="ORF">V1525DRAFT_409609</name>
</gene>
<keyword evidence="2" id="KW-1185">Reference proteome</keyword>
<evidence type="ECO:0000313" key="2">
    <source>
        <dbReference type="Proteomes" id="UP001433508"/>
    </source>
</evidence>
<sequence>MENATQPTIASDMYMSQQTDVLQETSHSHRMLPTRVNKACQRCRRHKIRCDTYRPCSLCVRANSPCMSAPDIPHPSKKLRLNNTSTDSEAPSQADGDTGSSGKRGSRQEQPSLTKVETSQLGAAHMSPEDKREFFIEDSGEYQEVPSALGITRKIFGIHGRNVVDRTTSAIPDGEMRSEHSPAYLEDRLRQPISAILGNPLPSKRVMDMLLDEYFDAVHWFSLVIYEPRFRPEYDSIADGYAYPSQKGFLILLATVLGIAAWYHSKKSHTVNNTLQNEDWDKWRVNLLSLAEACFLGLMDESSLASIQTCSLLGSYYVYHGRPNSSFALLGATIKIAQAMGLHREPSRGSSDEIEERKRVWWTIYTWDRFASVTYGRPLGINDNDCNVTMPSDVYERARPGTADDDTVICYSAYQRQLNMLYAIVSPLIETIFGVRSTGTSKRNSETDYSTSLQKISHQLGLWRAQVPPNLLFNFDQDIEPEASLRRRAHQLQALALQLTYDNILIILHRPVLVQQIDSLRRPRLVSNGKEKCGSTPPIPSQVDNLYELPTSSQQWWNAAVRTSGVTTLPNTVQLATDSHLVAFMAIILFNAAIVMVVCALSDPLSDRAQEAKRNITRVFRLEEFLGQQSTLSRQSSIVLQDVIQLLLERETEVMLAPLTTSKARSAGPSVPGSPPLQPITVEEVLRDFIPETKLPDLGIASVATNETILLNESLASVQKVFPGFNSGSISGANVESSTYESSSGIQGGREPFQGNSMIYATDPYRGMTVDYGGVDSGLYWIWDLNTDYARDTAE</sequence>
<dbReference type="Proteomes" id="UP001433508">
    <property type="component" value="Unassembled WGS sequence"/>
</dbReference>
<organism evidence="1 2">
    <name type="scientific">Lipomyces kononenkoae</name>
    <name type="common">Yeast</name>
    <dbReference type="NCBI Taxonomy" id="34357"/>
    <lineage>
        <taxon>Eukaryota</taxon>
        <taxon>Fungi</taxon>
        <taxon>Dikarya</taxon>
        <taxon>Ascomycota</taxon>
        <taxon>Saccharomycotina</taxon>
        <taxon>Lipomycetes</taxon>
        <taxon>Lipomycetales</taxon>
        <taxon>Lipomycetaceae</taxon>
        <taxon>Lipomyces</taxon>
    </lineage>
</organism>
<evidence type="ECO:0000313" key="1">
    <source>
        <dbReference type="EMBL" id="KAK9235565.1"/>
    </source>
</evidence>
<name>A0ACC3SW96_LIPKO</name>
<accession>A0ACC3SW96</accession>
<reference evidence="2" key="1">
    <citation type="journal article" date="2024" name="Front. Bioeng. Biotechnol.">
        <title>Genome-scale model development and genomic sequencing of the oleaginous clade Lipomyces.</title>
        <authorList>
            <person name="Czajka J.J."/>
            <person name="Han Y."/>
            <person name="Kim J."/>
            <person name="Mondo S.J."/>
            <person name="Hofstad B.A."/>
            <person name="Robles A."/>
            <person name="Haridas S."/>
            <person name="Riley R."/>
            <person name="LaButti K."/>
            <person name="Pangilinan J."/>
            <person name="Andreopoulos W."/>
            <person name="Lipzen A."/>
            <person name="Yan J."/>
            <person name="Wang M."/>
            <person name="Ng V."/>
            <person name="Grigoriev I.V."/>
            <person name="Spatafora J.W."/>
            <person name="Magnuson J.K."/>
            <person name="Baker S.E."/>
            <person name="Pomraning K.R."/>
        </authorList>
    </citation>
    <scope>NUCLEOTIDE SEQUENCE [LARGE SCALE GENOMIC DNA]</scope>
    <source>
        <strain evidence="2">CBS 7786</strain>
    </source>
</reference>
<proteinExistence type="predicted"/>